<dbReference type="InterPro" id="IPR036942">
    <property type="entry name" value="Beta-barrel_TonB_sf"/>
</dbReference>
<organism evidence="11 12">
    <name type="scientific">Sphingobium limneticum</name>
    <dbReference type="NCBI Taxonomy" id="1007511"/>
    <lineage>
        <taxon>Bacteria</taxon>
        <taxon>Pseudomonadati</taxon>
        <taxon>Pseudomonadota</taxon>
        <taxon>Alphaproteobacteria</taxon>
        <taxon>Sphingomonadales</taxon>
        <taxon>Sphingomonadaceae</taxon>
        <taxon>Sphingobium</taxon>
    </lineage>
</organism>
<evidence type="ECO:0000313" key="11">
    <source>
        <dbReference type="EMBL" id="KAA9024702.1"/>
    </source>
</evidence>
<dbReference type="InterPro" id="IPR000531">
    <property type="entry name" value="Beta-barrel_TonB"/>
</dbReference>
<dbReference type="PANTHER" id="PTHR47234">
    <property type="match status" value="1"/>
</dbReference>
<evidence type="ECO:0000256" key="7">
    <source>
        <dbReference type="ARBA" id="ARBA00023237"/>
    </source>
</evidence>
<evidence type="ECO:0000259" key="9">
    <source>
        <dbReference type="Pfam" id="PF00593"/>
    </source>
</evidence>
<dbReference type="SUPFAM" id="SSF56935">
    <property type="entry name" value="Porins"/>
    <property type="match status" value="1"/>
</dbReference>
<gene>
    <name evidence="11" type="ORF">F4U95_21445</name>
    <name evidence="10" type="ORF">F4U96_21330</name>
</gene>
<protein>
    <submittedName>
        <fullName evidence="11">TonB-dependent receptor</fullName>
    </submittedName>
</protein>
<comment type="caution">
    <text evidence="11">The sequence shown here is derived from an EMBL/GenBank/DDBJ whole genome shotgun (WGS) entry which is preliminary data.</text>
</comment>
<keyword evidence="13" id="KW-1185">Reference proteome</keyword>
<evidence type="ECO:0000256" key="2">
    <source>
        <dbReference type="ARBA" id="ARBA00022448"/>
    </source>
</evidence>
<evidence type="ECO:0000313" key="13">
    <source>
        <dbReference type="Proteomes" id="UP000326364"/>
    </source>
</evidence>
<dbReference type="Proteomes" id="UP000326364">
    <property type="component" value="Unassembled WGS sequence"/>
</dbReference>
<dbReference type="PANTHER" id="PTHR47234:SF1">
    <property type="entry name" value="TONB-DEPENDENT RECEPTOR"/>
    <property type="match status" value="1"/>
</dbReference>
<proteinExistence type="inferred from homology"/>
<dbReference type="EMBL" id="VYQB01000024">
    <property type="protein sequence ID" value="KAA9012241.1"/>
    <property type="molecule type" value="Genomic_DNA"/>
</dbReference>
<dbReference type="Gene3D" id="2.40.170.20">
    <property type="entry name" value="TonB-dependent receptor, beta-barrel domain"/>
    <property type="match status" value="1"/>
</dbReference>
<keyword evidence="11" id="KW-0675">Receptor</keyword>
<evidence type="ECO:0000256" key="5">
    <source>
        <dbReference type="ARBA" id="ARBA00023077"/>
    </source>
</evidence>
<dbReference type="GO" id="GO:0009279">
    <property type="term" value="C:cell outer membrane"/>
    <property type="evidence" value="ECO:0007669"/>
    <property type="project" value="UniProtKB-SubCell"/>
</dbReference>
<dbReference type="Proteomes" id="UP000325933">
    <property type="component" value="Unassembled WGS sequence"/>
</dbReference>
<reference evidence="12 13" key="1">
    <citation type="submission" date="2019-09" db="EMBL/GenBank/DDBJ databases">
        <authorList>
            <person name="Feng G."/>
        </authorList>
    </citation>
    <scope>NUCLEOTIDE SEQUENCE [LARGE SCALE GENOMIC DNA]</scope>
    <source>
        <strain evidence="11 12">KACC 19283</strain>
        <strain evidence="10 13">KACC 19284</strain>
    </source>
</reference>
<sequence length="349" mass="38011">MEAAVRYEDYPGVGRLATPKLGLIWGPTADFDLKLSWGRSFRAPTLYQRINPPWVYLLEGTLRGEREAPPGQTVILIDGGNPDLSPEKASSLSASFVLHPQSMPGLEASVSAFKVNYSNRVVAPIASWSRALIDPAFADLINLLPGAEAIASAIALSPTGLDDQTGFGTPFDPTSVYAIMDARYRNVAQDRIKGIDLAVRYRFELTDAGSFELYGNASYLDTSRKLFPASGPIDLSGTIFNPPRFKMRSGLGWSRSALMINLIANYIGGVTDNRLTETDKVSGLTTFDLSIRHHLGSKAGGIDIQATALNLFDKMPDRIRQASVIYAPYDSTNYSAIGRYLSLSLTKSF</sequence>
<dbReference type="AlphaFoldDB" id="A0A5J5HT47"/>
<evidence type="ECO:0000313" key="12">
    <source>
        <dbReference type="Proteomes" id="UP000325933"/>
    </source>
</evidence>
<dbReference type="Pfam" id="PF00593">
    <property type="entry name" value="TonB_dep_Rec_b-barrel"/>
    <property type="match status" value="1"/>
</dbReference>
<evidence type="ECO:0000313" key="10">
    <source>
        <dbReference type="EMBL" id="KAA9012241.1"/>
    </source>
</evidence>
<dbReference type="EMBL" id="VYQA01000024">
    <property type="protein sequence ID" value="KAA9024702.1"/>
    <property type="molecule type" value="Genomic_DNA"/>
</dbReference>
<dbReference type="InterPro" id="IPR039426">
    <property type="entry name" value="TonB-dep_rcpt-like"/>
</dbReference>
<feature type="domain" description="TonB-dependent receptor-like beta-barrel" evidence="9">
    <location>
        <begin position="3"/>
        <end position="311"/>
    </location>
</feature>
<keyword evidence="3 8" id="KW-1134">Transmembrane beta strand</keyword>
<comment type="similarity">
    <text evidence="8">Belongs to the TonB-dependent receptor family.</text>
</comment>
<evidence type="ECO:0000256" key="3">
    <source>
        <dbReference type="ARBA" id="ARBA00022452"/>
    </source>
</evidence>
<evidence type="ECO:0000256" key="1">
    <source>
        <dbReference type="ARBA" id="ARBA00004571"/>
    </source>
</evidence>
<evidence type="ECO:0000256" key="8">
    <source>
        <dbReference type="PROSITE-ProRule" id="PRU01360"/>
    </source>
</evidence>
<name>A0A5J5HT47_9SPHN</name>
<dbReference type="PROSITE" id="PS52016">
    <property type="entry name" value="TONB_DEPENDENT_REC_3"/>
    <property type="match status" value="1"/>
</dbReference>
<evidence type="ECO:0000256" key="4">
    <source>
        <dbReference type="ARBA" id="ARBA00022692"/>
    </source>
</evidence>
<keyword evidence="6 8" id="KW-0472">Membrane</keyword>
<keyword evidence="5" id="KW-0798">TonB box</keyword>
<evidence type="ECO:0000256" key="6">
    <source>
        <dbReference type="ARBA" id="ARBA00023136"/>
    </source>
</evidence>
<keyword evidence="7 8" id="KW-0998">Cell outer membrane</keyword>
<accession>A0A5J5HT47</accession>
<keyword evidence="2 8" id="KW-0813">Transport</keyword>
<comment type="subcellular location">
    <subcellularLocation>
        <location evidence="1 8">Cell outer membrane</location>
        <topology evidence="1 8">Multi-pass membrane protein</topology>
    </subcellularLocation>
</comment>
<keyword evidence="4 8" id="KW-0812">Transmembrane</keyword>